<feature type="domain" description="NADP-dependent oxidoreductase" evidence="4">
    <location>
        <begin position="20"/>
        <end position="60"/>
    </location>
</feature>
<evidence type="ECO:0000313" key="6">
    <source>
        <dbReference type="Proteomes" id="UP000068067"/>
    </source>
</evidence>
<comment type="similarity">
    <text evidence="1">Belongs to the aldo/keto reductase family.</text>
</comment>
<dbReference type="GO" id="GO:0016616">
    <property type="term" value="F:oxidoreductase activity, acting on the CH-OH group of donors, NAD or NADP as acceptor"/>
    <property type="evidence" value="ECO:0007669"/>
    <property type="project" value="UniProtKB-ARBA"/>
</dbReference>
<dbReference type="InterPro" id="IPR023210">
    <property type="entry name" value="NADP_OxRdtase_dom"/>
</dbReference>
<keyword evidence="6" id="KW-1185">Reference proteome</keyword>
<dbReference type="EMBL" id="CP009220">
    <property type="protein sequence ID" value="ALC05727.1"/>
    <property type="molecule type" value="Genomic_DNA"/>
</dbReference>
<dbReference type="KEGG" id="cdx:CDES_06550"/>
<protein>
    <recommendedName>
        <fullName evidence="4">NADP-dependent oxidoreductase domain-containing protein</fullName>
    </recommendedName>
</protein>
<evidence type="ECO:0000256" key="2">
    <source>
        <dbReference type="ARBA" id="ARBA00022857"/>
    </source>
</evidence>
<proteinExistence type="inferred from homology"/>
<sequence length="204" mass="22043">MTFSLNNHVDIPGIGFGVFQASPKDTKAAVATALEVGYRHIDTAASYGNEREVGEAIAESAPSASVTSCPSTLIDSWLKPPSCLQDKNTELGILTQAWPPIGGITFYRVGELPSTLDNEVVKNTALEFGKTPAQVMLRWHLQRGRYTIPKSTTPARIKENVEIFDFLLNDAHLQQLDALDTGVRGGPNPANITMATFGFSIPEA</sequence>
<dbReference type="PATRIC" id="fig|931089.4.peg.1328"/>
<evidence type="ECO:0000313" key="5">
    <source>
        <dbReference type="EMBL" id="ALC05727.1"/>
    </source>
</evidence>
<organism evidence="5 6">
    <name type="scientific">Corynebacterium deserti GIMN1.010</name>
    <dbReference type="NCBI Taxonomy" id="931089"/>
    <lineage>
        <taxon>Bacteria</taxon>
        <taxon>Bacillati</taxon>
        <taxon>Actinomycetota</taxon>
        <taxon>Actinomycetes</taxon>
        <taxon>Mycobacteriales</taxon>
        <taxon>Corynebacteriaceae</taxon>
        <taxon>Corynebacterium</taxon>
    </lineage>
</organism>
<dbReference type="InterPro" id="IPR018170">
    <property type="entry name" value="Aldo/ket_reductase_CS"/>
</dbReference>
<dbReference type="PROSITE" id="PS00063">
    <property type="entry name" value="ALDOKETO_REDUCTASE_3"/>
    <property type="match status" value="1"/>
</dbReference>
<keyword evidence="2" id="KW-0521">NADP</keyword>
<feature type="domain" description="NADP-dependent oxidoreductase" evidence="4">
    <location>
        <begin position="119"/>
        <end position="180"/>
    </location>
</feature>
<gene>
    <name evidence="5" type="ORF">CDES_06550</name>
</gene>
<dbReference type="InterPro" id="IPR036812">
    <property type="entry name" value="NAD(P)_OxRdtase_dom_sf"/>
</dbReference>
<evidence type="ECO:0000259" key="4">
    <source>
        <dbReference type="Pfam" id="PF00248"/>
    </source>
</evidence>
<name>A0A0M4CFV4_9CORY</name>
<dbReference type="PANTHER" id="PTHR43827:SF3">
    <property type="entry name" value="NADP-DEPENDENT OXIDOREDUCTASE DOMAIN-CONTAINING PROTEIN"/>
    <property type="match status" value="1"/>
</dbReference>
<dbReference type="InterPro" id="IPR020471">
    <property type="entry name" value="AKR"/>
</dbReference>
<keyword evidence="3" id="KW-0560">Oxidoreductase</keyword>
<evidence type="ECO:0000256" key="1">
    <source>
        <dbReference type="ARBA" id="ARBA00007905"/>
    </source>
</evidence>
<dbReference type="PROSITE" id="PS00798">
    <property type="entry name" value="ALDOKETO_REDUCTASE_1"/>
    <property type="match status" value="1"/>
</dbReference>
<dbReference type="Gene3D" id="3.20.20.100">
    <property type="entry name" value="NADP-dependent oxidoreductase domain"/>
    <property type="match status" value="2"/>
</dbReference>
<dbReference type="AlphaFoldDB" id="A0A0M4CFV4"/>
<evidence type="ECO:0000256" key="3">
    <source>
        <dbReference type="ARBA" id="ARBA00023002"/>
    </source>
</evidence>
<dbReference type="Proteomes" id="UP000068067">
    <property type="component" value="Chromosome"/>
</dbReference>
<dbReference type="PANTHER" id="PTHR43827">
    <property type="entry name" value="2,5-DIKETO-D-GLUCONIC ACID REDUCTASE"/>
    <property type="match status" value="1"/>
</dbReference>
<accession>A0A0M4CFV4</accession>
<dbReference type="Pfam" id="PF00248">
    <property type="entry name" value="Aldo_ket_red"/>
    <property type="match status" value="2"/>
</dbReference>
<reference evidence="5 6" key="1">
    <citation type="submission" date="2014-08" db="EMBL/GenBank/DDBJ databases">
        <title>Complete genome sequence of Corynebacterium deserti GIMN1.010 (=DSM 45689), isolated from desert sand in western China.</title>
        <authorList>
            <person name="Ruckert C."/>
            <person name="Albersmeier A."/>
            <person name="Kalinowski J."/>
        </authorList>
    </citation>
    <scope>NUCLEOTIDE SEQUENCE [LARGE SCALE GENOMIC DNA]</scope>
    <source>
        <strain evidence="5 6">GIMN1.010</strain>
    </source>
</reference>
<dbReference type="SUPFAM" id="SSF51430">
    <property type="entry name" value="NAD(P)-linked oxidoreductase"/>
    <property type="match status" value="1"/>
</dbReference>